<evidence type="ECO:0000256" key="3">
    <source>
        <dbReference type="ARBA" id="ARBA00022801"/>
    </source>
</evidence>
<protein>
    <submittedName>
        <fullName evidence="10">Thioesterase</fullName>
    </submittedName>
</protein>
<dbReference type="InterPro" id="IPR049427">
    <property type="entry name" value="Acyl-ACP_TE_C"/>
</dbReference>
<dbReference type="InterPro" id="IPR002864">
    <property type="entry name" value="Acyl-ACP_thioesterase_NHD"/>
</dbReference>
<evidence type="ECO:0000256" key="5">
    <source>
        <dbReference type="ARBA" id="ARBA00022946"/>
    </source>
</evidence>
<feature type="domain" description="Acyl-ACP thioesterase-like C-terminal" evidence="9">
    <location>
        <begin position="157"/>
        <end position="241"/>
    </location>
</feature>
<dbReference type="RefSeq" id="WP_249514705.1">
    <property type="nucleotide sequence ID" value="NZ_CP093366.1"/>
</dbReference>
<proteinExistence type="inferred from homology"/>
<dbReference type="EMBL" id="CP093366">
    <property type="protein sequence ID" value="UQS82427.1"/>
    <property type="molecule type" value="Genomic_DNA"/>
</dbReference>
<evidence type="ECO:0000256" key="1">
    <source>
        <dbReference type="ARBA" id="ARBA00006500"/>
    </source>
</evidence>
<comment type="similarity">
    <text evidence="1">Belongs to the acyl-ACP thioesterase family.</text>
</comment>
<dbReference type="Gene3D" id="3.10.129.10">
    <property type="entry name" value="Hotdog Thioesterase"/>
    <property type="match status" value="1"/>
</dbReference>
<dbReference type="PANTHER" id="PTHR31727:SF6">
    <property type="entry name" value="OLEOYL-ACYL CARRIER PROTEIN THIOESTERASE 1, CHLOROPLASTIC"/>
    <property type="match status" value="1"/>
</dbReference>
<dbReference type="InterPro" id="IPR045023">
    <property type="entry name" value="FATA/B"/>
</dbReference>
<feature type="domain" description="Acyl-ACP thioesterase N-terminal hotdog" evidence="8">
    <location>
        <begin position="4"/>
        <end position="131"/>
    </location>
</feature>
<keyword evidence="2" id="KW-0444">Lipid biosynthesis</keyword>
<dbReference type="PANTHER" id="PTHR31727">
    <property type="entry name" value="OLEOYL-ACYL CARRIER PROTEIN THIOESTERASE 1, CHLOROPLASTIC"/>
    <property type="match status" value="1"/>
</dbReference>
<dbReference type="Pfam" id="PF01643">
    <property type="entry name" value="Acyl-ACP_TE"/>
    <property type="match status" value="1"/>
</dbReference>
<accession>A0ABY4P9T2</accession>
<evidence type="ECO:0000313" key="11">
    <source>
        <dbReference type="Proteomes" id="UP000831495"/>
    </source>
</evidence>
<evidence type="ECO:0000256" key="7">
    <source>
        <dbReference type="ARBA" id="ARBA00023160"/>
    </source>
</evidence>
<sequence>MSKRQYTESLTVPYFDIDMTKNMKLSALFNEILWVSESQLKEVGIDSQHMVAQGIGWVVTKYHLEITRMPHLNEAISITTEANSYNKFFCYRTFTVQDASGQEIVKLTSNWVMLDIQSRKMMVIKSEIMEQLNCPYSTEIWRFPRIDLVEHTDQPIAYPTRFFDIDINGHVNNAVYLDWMLDSLGRDFLMAHQLQQLDIKYEQEVQYGDTVESFVQQEGLTTHHLIKTSAGINAQAQAVWQQN</sequence>
<name>A0ABY4P9T2_9LACO</name>
<evidence type="ECO:0000259" key="9">
    <source>
        <dbReference type="Pfam" id="PF20791"/>
    </source>
</evidence>
<keyword evidence="7" id="KW-0275">Fatty acid biosynthesis</keyword>
<reference evidence="10" key="1">
    <citation type="journal article" date="2022" name="Int. J. Syst. Evol. Microbiol.">
        <title>Apilactobacillus apisilvae sp. nov., Nicolia spurrieriana gen. nov. sp. nov., Bombilactobacillus folatiphilus sp. nov. and Bombilactobacillus thymidiniphilus sp. nov., four new lactic acid bacterial isolates from stingless bees Tetragonula carbonaria and Austroplebeia australis.</title>
        <authorList>
            <person name="Oliphant S.A."/>
            <person name="Watson-Haigh N.S."/>
            <person name="Sumby K.M."/>
            <person name="Gardner J."/>
            <person name="Groom S."/>
            <person name="Jiranek V."/>
        </authorList>
    </citation>
    <scope>NUCLEOTIDE SEQUENCE</scope>
    <source>
        <strain evidence="10">SG4_D2</strain>
    </source>
</reference>
<keyword evidence="6" id="KW-0443">Lipid metabolism</keyword>
<evidence type="ECO:0000256" key="4">
    <source>
        <dbReference type="ARBA" id="ARBA00022832"/>
    </source>
</evidence>
<keyword evidence="5" id="KW-0809">Transit peptide</keyword>
<gene>
    <name evidence="10" type="ORF">MOO45_01705</name>
</gene>
<dbReference type="Proteomes" id="UP000831495">
    <property type="component" value="Chromosome"/>
</dbReference>
<dbReference type="SUPFAM" id="SSF54637">
    <property type="entry name" value="Thioesterase/thiol ester dehydrase-isomerase"/>
    <property type="match status" value="2"/>
</dbReference>
<keyword evidence="11" id="KW-1185">Reference proteome</keyword>
<keyword evidence="3" id="KW-0378">Hydrolase</keyword>
<dbReference type="CDD" id="cd00586">
    <property type="entry name" value="4HBT"/>
    <property type="match status" value="2"/>
</dbReference>
<evidence type="ECO:0000256" key="2">
    <source>
        <dbReference type="ARBA" id="ARBA00022516"/>
    </source>
</evidence>
<keyword evidence="4" id="KW-0276">Fatty acid metabolism</keyword>
<evidence type="ECO:0000256" key="6">
    <source>
        <dbReference type="ARBA" id="ARBA00023098"/>
    </source>
</evidence>
<dbReference type="Pfam" id="PF20791">
    <property type="entry name" value="Acyl-ACP_TE_C"/>
    <property type="match status" value="1"/>
</dbReference>
<evidence type="ECO:0000259" key="8">
    <source>
        <dbReference type="Pfam" id="PF01643"/>
    </source>
</evidence>
<organism evidence="10 11">
    <name type="scientific">Bombilactobacillus folatiphilus</name>
    <dbReference type="NCBI Taxonomy" id="2923362"/>
    <lineage>
        <taxon>Bacteria</taxon>
        <taxon>Bacillati</taxon>
        <taxon>Bacillota</taxon>
        <taxon>Bacilli</taxon>
        <taxon>Lactobacillales</taxon>
        <taxon>Lactobacillaceae</taxon>
        <taxon>Bombilactobacillus</taxon>
    </lineage>
</organism>
<dbReference type="InterPro" id="IPR029069">
    <property type="entry name" value="HotDog_dom_sf"/>
</dbReference>
<evidence type="ECO:0000313" key="10">
    <source>
        <dbReference type="EMBL" id="UQS82427.1"/>
    </source>
</evidence>